<organism evidence="1 2">
    <name type="scientific">Microvirgula aerodenitrificans</name>
    <dbReference type="NCBI Taxonomy" id="57480"/>
    <lineage>
        <taxon>Bacteria</taxon>
        <taxon>Pseudomonadati</taxon>
        <taxon>Pseudomonadota</taxon>
        <taxon>Betaproteobacteria</taxon>
        <taxon>Neisseriales</taxon>
        <taxon>Aquaspirillaceae</taxon>
        <taxon>Microvirgula</taxon>
    </lineage>
</organism>
<dbReference type="AlphaFoldDB" id="A0A2S0P8I3"/>
<sequence length="83" mass="8863">MRNDLGVMLGQSGQELYLGLDYGRVGGPSTRQLVGTSLAGAVLDVRGAFYRLSYDLFAGQALRQPDGFLTAQTTAGFNLTLAY</sequence>
<accession>A0A2S0P8I3</accession>
<evidence type="ECO:0000313" key="1">
    <source>
        <dbReference type="EMBL" id="AVY93666.1"/>
    </source>
</evidence>
<proteinExistence type="predicted"/>
<evidence type="ECO:0000313" key="2">
    <source>
        <dbReference type="Proteomes" id="UP000244173"/>
    </source>
</evidence>
<keyword evidence="2" id="KW-1185">Reference proteome</keyword>
<reference evidence="1 2" key="1">
    <citation type="submission" date="2018-04" db="EMBL/GenBank/DDBJ databases">
        <title>Denitrifier Microvirgula.</title>
        <authorList>
            <person name="Anderson E."/>
            <person name="Jang J."/>
            <person name="Ishii S."/>
        </authorList>
    </citation>
    <scope>NUCLEOTIDE SEQUENCE [LARGE SCALE GENOMIC DNA]</scope>
    <source>
        <strain evidence="1 2">BE2.4</strain>
    </source>
</reference>
<dbReference type="Gene3D" id="2.40.160.50">
    <property type="entry name" value="membrane protein fhac: a member of the omp85/tpsb transporter family"/>
    <property type="match status" value="1"/>
</dbReference>
<dbReference type="EMBL" id="CP028519">
    <property type="protein sequence ID" value="AVY93666.1"/>
    <property type="molecule type" value="Genomic_DNA"/>
</dbReference>
<gene>
    <name evidence="1" type="ORF">DAI18_06115</name>
</gene>
<dbReference type="KEGG" id="maer:DAI18_06115"/>
<protein>
    <submittedName>
        <fullName evidence="1">Uncharacterized protein</fullName>
    </submittedName>
</protein>
<dbReference type="RefSeq" id="WP_107888936.1">
    <property type="nucleotide sequence ID" value="NZ_CP028519.1"/>
</dbReference>
<dbReference type="Proteomes" id="UP000244173">
    <property type="component" value="Chromosome"/>
</dbReference>
<name>A0A2S0P8I3_9NEIS</name>